<dbReference type="Proteomes" id="UP001225378">
    <property type="component" value="Chromosome"/>
</dbReference>
<dbReference type="PANTHER" id="PTHR31916">
    <property type="match status" value="1"/>
</dbReference>
<evidence type="ECO:0000313" key="7">
    <source>
        <dbReference type="EMBL" id="XBS19359.1"/>
    </source>
</evidence>
<proteinExistence type="inferred from homology"/>
<evidence type="ECO:0000256" key="5">
    <source>
        <dbReference type="ARBA" id="ARBA00023277"/>
    </source>
</evidence>
<dbReference type="GO" id="GO:0033926">
    <property type="term" value="F:endo-alpha-N-acetylgalactosaminidase activity"/>
    <property type="evidence" value="ECO:0007669"/>
    <property type="project" value="InterPro"/>
</dbReference>
<gene>
    <name evidence="7" type="ORF">Q9L42_013400</name>
</gene>
<dbReference type="Pfam" id="PF12899">
    <property type="entry name" value="Glyco_hydro_100"/>
    <property type="match status" value="1"/>
</dbReference>
<keyword evidence="6" id="KW-0326">Glycosidase</keyword>
<dbReference type="SUPFAM" id="SSF48208">
    <property type="entry name" value="Six-hairpin glycosidases"/>
    <property type="match status" value="1"/>
</dbReference>
<evidence type="ECO:0000313" key="8">
    <source>
        <dbReference type="Proteomes" id="UP001225378"/>
    </source>
</evidence>
<dbReference type="GO" id="GO:0004575">
    <property type="term" value="F:sucrose alpha-glucosidase activity"/>
    <property type="evidence" value="ECO:0007669"/>
    <property type="project" value="TreeGrafter"/>
</dbReference>
<dbReference type="InterPro" id="IPR008928">
    <property type="entry name" value="6-hairpin_glycosidase_sf"/>
</dbReference>
<evidence type="ECO:0000256" key="2">
    <source>
        <dbReference type="ARBA" id="ARBA00007671"/>
    </source>
</evidence>
<dbReference type="Gene3D" id="1.50.10.10">
    <property type="match status" value="1"/>
</dbReference>
<dbReference type="EC" id="3.2.1.26" evidence="3"/>
<evidence type="ECO:0000256" key="3">
    <source>
        <dbReference type="ARBA" id="ARBA00012758"/>
    </source>
</evidence>
<evidence type="ECO:0000256" key="1">
    <source>
        <dbReference type="ARBA" id="ARBA00000094"/>
    </source>
</evidence>
<dbReference type="AlphaFoldDB" id="A0AAU7NQX0"/>
<dbReference type="InterPro" id="IPR024746">
    <property type="entry name" value="Glyco_hydro_100"/>
</dbReference>
<comment type="similarity">
    <text evidence="2">Belongs to the glycosyl hydrolase 100 family.</text>
</comment>
<reference evidence="7 8" key="1">
    <citation type="journal article" date="2024" name="Microbiology">
        <title>Methylomarinum rosea sp. nov., a novel halophilic methanotrophic bacterium from the hypersaline Lake Elton.</title>
        <authorList>
            <person name="Suleimanov R.Z."/>
            <person name="Oshkin I.Y."/>
            <person name="Danilova O.V."/>
            <person name="Suzina N.E."/>
            <person name="Dedysh S.N."/>
        </authorList>
    </citation>
    <scope>NUCLEOTIDE SEQUENCE [LARGE SCALE GENOMIC DNA]</scope>
    <source>
        <strain evidence="7 8">Ch1-1</strain>
    </source>
</reference>
<dbReference type="RefSeq" id="WP_305907889.1">
    <property type="nucleotide sequence ID" value="NZ_CP157743.1"/>
</dbReference>
<protein>
    <recommendedName>
        <fullName evidence="3">beta-fructofuranosidase</fullName>
        <ecNumber evidence="3">3.2.1.26</ecNumber>
    </recommendedName>
</protein>
<name>A0AAU7NQX0_9GAMM</name>
<evidence type="ECO:0000256" key="6">
    <source>
        <dbReference type="ARBA" id="ARBA00023295"/>
    </source>
</evidence>
<keyword evidence="8" id="KW-1185">Reference proteome</keyword>
<keyword evidence="4 7" id="KW-0378">Hydrolase</keyword>
<dbReference type="KEGG" id="mech:Q9L42_013400"/>
<dbReference type="GO" id="GO:0005987">
    <property type="term" value="P:sucrose catabolic process"/>
    <property type="evidence" value="ECO:0007669"/>
    <property type="project" value="TreeGrafter"/>
</dbReference>
<sequence>MIDAKIIDAAWRELKQSVVYFRGNPVGTVAARDPSAAELNYSQCFTRDFAVSALAFLMRGETDIVRNFLTVLVKLQSREKQMNCFKAGRGLMPASFTVQQSKNGEELVPDFGERAIARVAPVDSGFWWLILLRAYVQASGDVDLARKAEFQQAIKMIVELSLVARFDMYPTLLVPDGGYMIDRRMGVYGYPLDIQSLFFTALSAAQELLVGDETCLAAVADRLAHLAYHIRRYYWLDLRRLNAIYRYKVEEYGQNIVNEFNIYPETIPPALVDWMPSKGGYFAGNLGPARMDFRYFAQGNLLAVVSSLATAEQSQSIMDLIAQRWDDLIGQMPLKLCFPALEGRDWAIVTGSDPKNSPWSYHNGGSWPFLLWLLAAAAQMTGRTELAKRALETAADRLMVEDWSEYFDGREGRLLGKEARRFQSWTVAGFLSAQQLLANPTHLNLLRYDEKALQGCIQPTEGGGGN</sequence>
<dbReference type="InterPro" id="IPR012341">
    <property type="entry name" value="6hp_glycosidase-like_sf"/>
</dbReference>
<organism evidence="7 8">
    <name type="scientific">Methylomarinum roseum</name>
    <dbReference type="NCBI Taxonomy" id="3067653"/>
    <lineage>
        <taxon>Bacteria</taxon>
        <taxon>Pseudomonadati</taxon>
        <taxon>Pseudomonadota</taxon>
        <taxon>Gammaproteobacteria</taxon>
        <taxon>Methylococcales</taxon>
        <taxon>Methylococcaceae</taxon>
        <taxon>Methylomarinum</taxon>
    </lineage>
</organism>
<comment type="catalytic activity">
    <reaction evidence="1">
        <text>Hydrolysis of terminal non-reducing beta-D-fructofuranoside residues in beta-D-fructofuranosides.</text>
        <dbReference type="EC" id="3.2.1.26"/>
    </reaction>
</comment>
<evidence type="ECO:0000256" key="4">
    <source>
        <dbReference type="ARBA" id="ARBA00022801"/>
    </source>
</evidence>
<dbReference type="EMBL" id="CP157743">
    <property type="protein sequence ID" value="XBS19359.1"/>
    <property type="molecule type" value="Genomic_DNA"/>
</dbReference>
<dbReference type="PANTHER" id="PTHR31916:SF28">
    <property type="entry name" value="NEUTRAL_ALKALINE INVERTASE 3, CHLOROPLASTIC"/>
    <property type="match status" value="1"/>
</dbReference>
<keyword evidence="5" id="KW-0119">Carbohydrate metabolism</keyword>
<accession>A0AAU7NQX0</accession>